<evidence type="ECO:0000256" key="5">
    <source>
        <dbReference type="ARBA" id="ARBA00023242"/>
    </source>
</evidence>
<evidence type="ECO:0000256" key="2">
    <source>
        <dbReference type="ARBA" id="ARBA00023015"/>
    </source>
</evidence>
<dbReference type="GeneID" id="109510990"/>
<dbReference type="PANTHER" id="PTHR11829">
    <property type="entry name" value="FORKHEAD BOX PROTEIN"/>
    <property type="match status" value="1"/>
</dbReference>
<evidence type="ECO:0000259" key="7">
    <source>
        <dbReference type="PROSITE" id="PS50039"/>
    </source>
</evidence>
<feature type="domain" description="Fork-head" evidence="7">
    <location>
        <begin position="49"/>
        <end position="143"/>
    </location>
</feature>
<dbReference type="PROSITE" id="PS50039">
    <property type="entry name" value="FORK_HEAD_3"/>
    <property type="match status" value="1"/>
</dbReference>
<keyword evidence="9" id="KW-1185">Reference proteome</keyword>
<reference evidence="8" key="2">
    <citation type="submission" date="2025-09" db="UniProtKB">
        <authorList>
            <consortium name="Ensembl"/>
        </authorList>
    </citation>
    <scope>IDENTIFICATION</scope>
</reference>
<keyword evidence="3 6" id="KW-0238">DNA-binding</keyword>
<name>A0A3Q3DJF7_HIPCM</name>
<dbReference type="Gene3D" id="1.10.10.10">
    <property type="entry name" value="Winged helix-like DNA-binding domain superfamily/Winged helix DNA-binding domain"/>
    <property type="match status" value="1"/>
</dbReference>
<reference evidence="8" key="1">
    <citation type="submission" date="2025-08" db="UniProtKB">
        <authorList>
            <consortium name="Ensembl"/>
        </authorList>
    </citation>
    <scope>IDENTIFICATION</scope>
</reference>
<dbReference type="Pfam" id="PF00250">
    <property type="entry name" value="Forkhead"/>
    <property type="match status" value="1"/>
</dbReference>
<dbReference type="Ensembl" id="ENSHCOT00000021164.1">
    <property type="protein sequence ID" value="ENSHCOP00000013760.1"/>
    <property type="gene ID" value="ENSHCOG00000016954.1"/>
</dbReference>
<accession>A0A3Q3DJF7</accession>
<dbReference type="Proteomes" id="UP000264820">
    <property type="component" value="Unplaced"/>
</dbReference>
<dbReference type="GO" id="GO:0009653">
    <property type="term" value="P:anatomical structure morphogenesis"/>
    <property type="evidence" value="ECO:0007669"/>
    <property type="project" value="TreeGrafter"/>
</dbReference>
<evidence type="ECO:0000313" key="8">
    <source>
        <dbReference type="Ensembl" id="ENSHCOP00000013760.1"/>
    </source>
</evidence>
<dbReference type="InterPro" id="IPR001766">
    <property type="entry name" value="Fork_head_dom"/>
</dbReference>
<dbReference type="AlphaFoldDB" id="A0A3Q3DJF7"/>
<keyword evidence="2" id="KW-0805">Transcription regulation</keyword>
<organism evidence="8 9">
    <name type="scientific">Hippocampus comes</name>
    <name type="common">Tiger tail seahorse</name>
    <dbReference type="NCBI Taxonomy" id="109280"/>
    <lineage>
        <taxon>Eukaryota</taxon>
        <taxon>Metazoa</taxon>
        <taxon>Chordata</taxon>
        <taxon>Craniata</taxon>
        <taxon>Vertebrata</taxon>
        <taxon>Euteleostomi</taxon>
        <taxon>Actinopterygii</taxon>
        <taxon>Neopterygii</taxon>
        <taxon>Teleostei</taxon>
        <taxon>Neoteleostei</taxon>
        <taxon>Acanthomorphata</taxon>
        <taxon>Syngnathiaria</taxon>
        <taxon>Syngnathiformes</taxon>
        <taxon>Syngnathoidei</taxon>
        <taxon>Syngnathidae</taxon>
        <taxon>Hippocampus</taxon>
    </lineage>
</organism>
<dbReference type="PROSITE" id="PS00657">
    <property type="entry name" value="FORK_HEAD_1"/>
    <property type="match status" value="1"/>
</dbReference>
<evidence type="ECO:0000256" key="1">
    <source>
        <dbReference type="ARBA" id="ARBA00004123"/>
    </source>
</evidence>
<dbReference type="KEGG" id="hcq:109510990"/>
<dbReference type="OrthoDB" id="5402974at2759"/>
<dbReference type="InterPro" id="IPR036390">
    <property type="entry name" value="WH_DNA-bd_sf"/>
</dbReference>
<evidence type="ECO:0000256" key="3">
    <source>
        <dbReference type="ARBA" id="ARBA00023125"/>
    </source>
</evidence>
<dbReference type="GO" id="GO:0000981">
    <property type="term" value="F:DNA-binding transcription factor activity, RNA polymerase II-specific"/>
    <property type="evidence" value="ECO:0007669"/>
    <property type="project" value="TreeGrafter"/>
</dbReference>
<dbReference type="InterPro" id="IPR050211">
    <property type="entry name" value="FOX_domain-containing"/>
</dbReference>
<dbReference type="PANTHER" id="PTHR11829:SF361">
    <property type="entry name" value="FORKHEAD BOX PROTEIN D4-LIKE 1"/>
    <property type="match status" value="1"/>
</dbReference>
<evidence type="ECO:0000256" key="4">
    <source>
        <dbReference type="ARBA" id="ARBA00023163"/>
    </source>
</evidence>
<keyword evidence="4" id="KW-0804">Transcription</keyword>
<sequence>MTLDCKATEHVHLDFGGGEQKDADLSVREHQRDLTVRLCGVSGRTSSVKPPYSYIALITMAILQSPKKRLTLSQICDFISQNFAYYRDKFPAWHNSIRHNLSLNDCFVKVPREPGFPGKGNFWTLDPMSADMFANGSFLRRRRRFKRQHQHCKKVKDSAVPVALQPAPARIPLLQPEPYHHLSLGSFLNTLTGPVSPPVRTLIPALSFLLSKGLPSCLDICTAMQPLDGTFPLTHAVSIHGRMPNYVFMDPKTLLLL</sequence>
<dbReference type="PRINTS" id="PR00053">
    <property type="entry name" value="FORKHEAD"/>
</dbReference>
<keyword evidence="5 6" id="KW-0539">Nucleus</keyword>
<feature type="DNA-binding region" description="Fork-head" evidence="6">
    <location>
        <begin position="49"/>
        <end position="143"/>
    </location>
</feature>
<comment type="subcellular location">
    <subcellularLocation>
        <location evidence="1 6">Nucleus</location>
    </subcellularLocation>
</comment>
<proteinExistence type="predicted"/>
<dbReference type="RefSeq" id="XP_019717269.1">
    <property type="nucleotide sequence ID" value="XM_019861710.1"/>
</dbReference>
<protein>
    <submittedName>
        <fullName evidence="8">Forkhead box protein D1-like</fullName>
    </submittedName>
</protein>
<dbReference type="GO" id="GO:0030154">
    <property type="term" value="P:cell differentiation"/>
    <property type="evidence" value="ECO:0007669"/>
    <property type="project" value="TreeGrafter"/>
</dbReference>
<dbReference type="GO" id="GO:0000978">
    <property type="term" value="F:RNA polymerase II cis-regulatory region sequence-specific DNA binding"/>
    <property type="evidence" value="ECO:0007669"/>
    <property type="project" value="TreeGrafter"/>
</dbReference>
<evidence type="ECO:0000313" key="9">
    <source>
        <dbReference type="Proteomes" id="UP000264820"/>
    </source>
</evidence>
<dbReference type="FunFam" id="1.10.10.10:FF:000071">
    <property type="entry name" value="Forkhead box F1"/>
    <property type="match status" value="1"/>
</dbReference>
<dbReference type="SMART" id="SM00339">
    <property type="entry name" value="FH"/>
    <property type="match status" value="1"/>
</dbReference>
<dbReference type="InterPro" id="IPR018122">
    <property type="entry name" value="TF_fork_head_CS_1"/>
</dbReference>
<evidence type="ECO:0000256" key="6">
    <source>
        <dbReference type="PROSITE-ProRule" id="PRU00089"/>
    </source>
</evidence>
<dbReference type="GeneTree" id="ENSGT00940000157140"/>
<dbReference type="SUPFAM" id="SSF46785">
    <property type="entry name" value="Winged helix' DNA-binding domain"/>
    <property type="match status" value="1"/>
</dbReference>
<dbReference type="InterPro" id="IPR036388">
    <property type="entry name" value="WH-like_DNA-bd_sf"/>
</dbReference>
<dbReference type="GO" id="GO:0005634">
    <property type="term" value="C:nucleus"/>
    <property type="evidence" value="ECO:0007669"/>
    <property type="project" value="UniProtKB-SubCell"/>
</dbReference>